<dbReference type="AlphaFoldDB" id="A0A225E0L4"/>
<gene>
    <name evidence="3" type="ORF">FRUB_00801</name>
</gene>
<feature type="domain" description="DUF1553" evidence="2">
    <location>
        <begin position="211"/>
        <end position="332"/>
    </location>
</feature>
<dbReference type="PANTHER" id="PTHR35889">
    <property type="entry name" value="CYCLOINULO-OLIGOSACCHARIDE FRUCTANOTRANSFERASE-RELATED"/>
    <property type="match status" value="1"/>
</dbReference>
<reference evidence="4" key="1">
    <citation type="submission" date="2017-06" db="EMBL/GenBank/DDBJ databases">
        <title>Genome analysis of Fimbriiglobus ruber SP5, the first member of the order Planctomycetales with confirmed chitinolytic capability.</title>
        <authorList>
            <person name="Ravin N.V."/>
            <person name="Rakitin A.L."/>
            <person name="Ivanova A.A."/>
            <person name="Beletsky A.V."/>
            <person name="Kulichevskaya I.S."/>
            <person name="Mardanov A.V."/>
            <person name="Dedysh S.N."/>
        </authorList>
    </citation>
    <scope>NUCLEOTIDE SEQUENCE [LARGE SCALE GENOMIC DNA]</scope>
    <source>
        <strain evidence="4">SP5</strain>
    </source>
</reference>
<keyword evidence="4" id="KW-1185">Reference proteome</keyword>
<dbReference type="PANTHER" id="PTHR35889:SF3">
    <property type="entry name" value="F-BOX DOMAIN-CONTAINING PROTEIN"/>
    <property type="match status" value="1"/>
</dbReference>
<proteinExistence type="predicted"/>
<evidence type="ECO:0008006" key="5">
    <source>
        <dbReference type="Google" id="ProtNLM"/>
    </source>
</evidence>
<evidence type="ECO:0000259" key="2">
    <source>
        <dbReference type="Pfam" id="PF07587"/>
    </source>
</evidence>
<accession>A0A225E0L4</accession>
<organism evidence="3 4">
    <name type="scientific">Fimbriiglobus ruber</name>
    <dbReference type="NCBI Taxonomy" id="1908690"/>
    <lineage>
        <taxon>Bacteria</taxon>
        <taxon>Pseudomonadati</taxon>
        <taxon>Planctomycetota</taxon>
        <taxon>Planctomycetia</taxon>
        <taxon>Gemmatales</taxon>
        <taxon>Gemmataceae</taxon>
        <taxon>Fimbriiglobus</taxon>
    </lineage>
</organism>
<feature type="domain" description="DUF1549" evidence="1">
    <location>
        <begin position="1"/>
        <end position="164"/>
    </location>
</feature>
<dbReference type="Proteomes" id="UP000214646">
    <property type="component" value="Unassembled WGS sequence"/>
</dbReference>
<dbReference type="Pfam" id="PF07587">
    <property type="entry name" value="PSD1"/>
    <property type="match status" value="1"/>
</dbReference>
<evidence type="ECO:0000259" key="1">
    <source>
        <dbReference type="Pfam" id="PF07583"/>
    </source>
</evidence>
<name>A0A225E0L4_9BACT</name>
<dbReference type="Pfam" id="PF07583">
    <property type="entry name" value="PSCyt2"/>
    <property type="match status" value="1"/>
</dbReference>
<dbReference type="InterPro" id="IPR011444">
    <property type="entry name" value="DUF1549"/>
</dbReference>
<protein>
    <recommendedName>
        <fullName evidence="5">DUF1553 domain-containing protein</fullName>
    </recommendedName>
</protein>
<evidence type="ECO:0000313" key="4">
    <source>
        <dbReference type="Proteomes" id="UP000214646"/>
    </source>
</evidence>
<sequence>MGRIPTVAEAREFLDDISTDKRAKLVDRLLASPEYTANAARLWRSILVPQATTNPQTQYLGVSVEAWVRDRLRTGATDDMTVRDLLTARLDYLDWTPDRKANPAPGLSPVGFYQANDLKPETVGSAVARTFLGLKLECALCHDHPFDKWTQKQAWETAAFFAGVAPLEPEIKPASGLVNRRELKINDTASIASSRFLDGVSPNWAVDSDPRKALAAWLVRKDNPYFARVMANRVWASLFGVGLVDPVDDWGPHNVPSHPQLLDDLAAAYSASGFDPKTLIRAIVLSDAYQRTSHLTHPTQSDPRRFARMNVKGLSAEQLFDSLALATGHRDPAPATADLAFGWPARSPRGLFIAKFGGGAGRTDMQVSILQALSLMNGDWLADQTNPTKGAAVKAIASVPFLDDAGRVEVLFLSTLSRRPTKTEADRYLPFLTGADDKARATSDILWVLVNSHEFLVNH</sequence>
<dbReference type="EMBL" id="NIDE01000001">
    <property type="protein sequence ID" value="OWK47102.1"/>
    <property type="molecule type" value="Genomic_DNA"/>
</dbReference>
<evidence type="ECO:0000313" key="3">
    <source>
        <dbReference type="EMBL" id="OWK47102.1"/>
    </source>
</evidence>
<dbReference type="InterPro" id="IPR022655">
    <property type="entry name" value="DUF1553"/>
</dbReference>
<comment type="caution">
    <text evidence="3">The sequence shown here is derived from an EMBL/GenBank/DDBJ whole genome shotgun (WGS) entry which is preliminary data.</text>
</comment>